<proteinExistence type="predicted"/>
<evidence type="ECO:0008006" key="4">
    <source>
        <dbReference type="Google" id="ProtNLM"/>
    </source>
</evidence>
<dbReference type="Gene3D" id="3.30.1310.10">
    <property type="entry name" value="Nucleoid-associated protein YbaB-like domain"/>
    <property type="match status" value="1"/>
</dbReference>
<organism evidence="2 3">
    <name type="scientific">Saccharopolyspora gregorii</name>
    <dbReference type="NCBI Taxonomy" id="33914"/>
    <lineage>
        <taxon>Bacteria</taxon>
        <taxon>Bacillati</taxon>
        <taxon>Actinomycetota</taxon>
        <taxon>Actinomycetes</taxon>
        <taxon>Pseudonocardiales</taxon>
        <taxon>Pseudonocardiaceae</taxon>
        <taxon>Saccharopolyspora</taxon>
    </lineage>
</organism>
<dbReference type="SUPFAM" id="SSF82607">
    <property type="entry name" value="YbaB-like"/>
    <property type="match status" value="1"/>
</dbReference>
<name>A0ABP6S1V0_9PSEU</name>
<dbReference type="Proteomes" id="UP001500483">
    <property type="component" value="Unassembled WGS sequence"/>
</dbReference>
<feature type="compositionally biased region" description="Basic and acidic residues" evidence="1">
    <location>
        <begin position="15"/>
        <end position="34"/>
    </location>
</feature>
<dbReference type="InterPro" id="IPR036894">
    <property type="entry name" value="YbaB-like_sf"/>
</dbReference>
<sequence length="236" mass="25371">MDQRWQLNEEDLGPEEVRNSERPEATDDLLRGQDPEGVVTVRVTDTGEFRSVELASGWKRTTDPRSLSVHVVAAANDATMRAATAQAELVQSAPPTTRAEPVEGIAASDDPITAADAMQLINAVSTDLEAFNQRMTDAIGTTVSGQSSGGHVRGTSKQGQILDLVIDATWCSAARNTEIEGELADVLRVLRDRTAPRDVANGPQSPAISQLFALASDPQRFLRRLGFVTDQPPKGL</sequence>
<dbReference type="InterPro" id="IPR004401">
    <property type="entry name" value="YbaB/EbfC"/>
</dbReference>
<evidence type="ECO:0000256" key="1">
    <source>
        <dbReference type="SAM" id="MobiDB-lite"/>
    </source>
</evidence>
<dbReference type="Pfam" id="PF02575">
    <property type="entry name" value="YbaB_DNA_bd"/>
    <property type="match status" value="1"/>
</dbReference>
<evidence type="ECO:0000313" key="3">
    <source>
        <dbReference type="Proteomes" id="UP001500483"/>
    </source>
</evidence>
<feature type="region of interest" description="Disordered" evidence="1">
    <location>
        <begin position="1"/>
        <end position="35"/>
    </location>
</feature>
<gene>
    <name evidence="2" type="ORF">GCM10020366_67230</name>
</gene>
<dbReference type="EMBL" id="BAAAYK010000038">
    <property type="protein sequence ID" value="GAA3365815.1"/>
    <property type="molecule type" value="Genomic_DNA"/>
</dbReference>
<accession>A0ABP6S1V0</accession>
<keyword evidence="3" id="KW-1185">Reference proteome</keyword>
<reference evidence="3" key="1">
    <citation type="journal article" date="2019" name="Int. J. Syst. Evol. Microbiol.">
        <title>The Global Catalogue of Microorganisms (GCM) 10K type strain sequencing project: providing services to taxonomists for standard genome sequencing and annotation.</title>
        <authorList>
            <consortium name="The Broad Institute Genomics Platform"/>
            <consortium name="The Broad Institute Genome Sequencing Center for Infectious Disease"/>
            <person name="Wu L."/>
            <person name="Ma J."/>
        </authorList>
    </citation>
    <scope>NUCLEOTIDE SEQUENCE [LARGE SCALE GENOMIC DNA]</scope>
    <source>
        <strain evidence="3">JCM 9687</strain>
    </source>
</reference>
<evidence type="ECO:0000313" key="2">
    <source>
        <dbReference type="EMBL" id="GAA3365815.1"/>
    </source>
</evidence>
<dbReference type="RefSeq" id="WP_344931253.1">
    <property type="nucleotide sequence ID" value="NZ_BAAAYK010000038.1"/>
</dbReference>
<comment type="caution">
    <text evidence="2">The sequence shown here is derived from an EMBL/GenBank/DDBJ whole genome shotgun (WGS) entry which is preliminary data.</text>
</comment>
<protein>
    <recommendedName>
        <fullName evidence="4">YbaB/EbfC family DNA-binding protein</fullName>
    </recommendedName>
</protein>